<keyword evidence="1" id="KW-0343">GTPase activation</keyword>
<name>A0A0D8Y0S5_DICVI</name>
<dbReference type="GO" id="GO:0005634">
    <property type="term" value="C:nucleus"/>
    <property type="evidence" value="ECO:0007669"/>
    <property type="project" value="TreeGrafter"/>
</dbReference>
<sequence length="320" mass="35454">MDFSGNELSADAAKIVIKKWKELFVTTKQNLKLKMSSNCFGSQFQDVEDATENTFIDVGEEEDDEGAVSIDSEQYESVNGNEENLYNGEMSKGLDGEKEQTTVDDLLSNIRCMNLDESKLKNSEDDVVSFVDQQLKLNSVEDAELVAQTIEKHLHVRVLELRGNSLGIDSGKRIAQAIKLHPELQKSLCSSMISAGCHITELDLSDNALGPIGAEAILRFVYFQLFYFLFFTCDPGLLGVREFLVSPAAFSLEILKLNNNGLGEGGKVIAECLSECHRLSVKSGRPLKLRTFMAGRNRLEVQGAIAFAAAFTVHYCFHFS</sequence>
<keyword evidence="5" id="KW-1185">Reference proteome</keyword>
<evidence type="ECO:0000313" key="4">
    <source>
        <dbReference type="EMBL" id="KJH48196.1"/>
    </source>
</evidence>
<dbReference type="OrthoDB" id="184583at2759"/>
<reference evidence="5" key="2">
    <citation type="journal article" date="2016" name="Sci. Rep.">
        <title>Dictyocaulus viviparus genome, variome and transcriptome elucidate lungworm biology and support future intervention.</title>
        <authorList>
            <person name="McNulty S.N."/>
            <person name="Strube C."/>
            <person name="Rosa B.A."/>
            <person name="Martin J.C."/>
            <person name="Tyagi R."/>
            <person name="Choi Y.J."/>
            <person name="Wang Q."/>
            <person name="Hallsworth Pepin K."/>
            <person name="Zhang X."/>
            <person name="Ozersky P."/>
            <person name="Wilson R.K."/>
            <person name="Sternberg P.W."/>
            <person name="Gasser R.B."/>
            <person name="Mitreva M."/>
        </authorList>
    </citation>
    <scope>NUCLEOTIDE SEQUENCE [LARGE SCALE GENOMIC DNA]</scope>
    <source>
        <strain evidence="5">HannoverDv2000</strain>
    </source>
</reference>
<dbReference type="PANTHER" id="PTHR24113">
    <property type="entry name" value="RAN GTPASE-ACTIVATING PROTEIN 1"/>
    <property type="match status" value="1"/>
</dbReference>
<dbReference type="Pfam" id="PF13516">
    <property type="entry name" value="LRR_6"/>
    <property type="match status" value="1"/>
</dbReference>
<dbReference type="Gene3D" id="3.80.10.10">
    <property type="entry name" value="Ribonuclease Inhibitor"/>
    <property type="match status" value="1"/>
</dbReference>
<evidence type="ECO:0000256" key="2">
    <source>
        <dbReference type="ARBA" id="ARBA00022614"/>
    </source>
</evidence>
<dbReference type="InterPro" id="IPR032675">
    <property type="entry name" value="LRR_dom_sf"/>
</dbReference>
<dbReference type="GO" id="GO:0006913">
    <property type="term" value="P:nucleocytoplasmic transport"/>
    <property type="evidence" value="ECO:0007669"/>
    <property type="project" value="TreeGrafter"/>
</dbReference>
<organism evidence="4 5">
    <name type="scientific">Dictyocaulus viviparus</name>
    <name type="common">Bovine lungworm</name>
    <dbReference type="NCBI Taxonomy" id="29172"/>
    <lineage>
        <taxon>Eukaryota</taxon>
        <taxon>Metazoa</taxon>
        <taxon>Ecdysozoa</taxon>
        <taxon>Nematoda</taxon>
        <taxon>Chromadorea</taxon>
        <taxon>Rhabditida</taxon>
        <taxon>Rhabditina</taxon>
        <taxon>Rhabditomorpha</taxon>
        <taxon>Strongyloidea</taxon>
        <taxon>Metastrongylidae</taxon>
        <taxon>Dictyocaulus</taxon>
    </lineage>
</organism>
<dbReference type="SUPFAM" id="SSF52047">
    <property type="entry name" value="RNI-like"/>
    <property type="match status" value="1"/>
</dbReference>
<dbReference type="GO" id="GO:0005096">
    <property type="term" value="F:GTPase activator activity"/>
    <property type="evidence" value="ECO:0007669"/>
    <property type="project" value="UniProtKB-KW"/>
</dbReference>
<reference evidence="4 5" key="1">
    <citation type="submission" date="2013-11" db="EMBL/GenBank/DDBJ databases">
        <title>Draft genome of the bovine lungworm Dictyocaulus viviparus.</title>
        <authorList>
            <person name="Mitreva M."/>
        </authorList>
    </citation>
    <scope>NUCLEOTIDE SEQUENCE [LARGE SCALE GENOMIC DNA]</scope>
    <source>
        <strain evidence="4 5">HannoverDv2000</strain>
    </source>
</reference>
<dbReference type="PANTHER" id="PTHR24113:SF12">
    <property type="entry name" value="RAN GTPASE-ACTIVATING PROTEIN 1"/>
    <property type="match status" value="1"/>
</dbReference>
<keyword evidence="2" id="KW-0433">Leucine-rich repeat</keyword>
<dbReference type="STRING" id="29172.A0A0D8Y0S5"/>
<dbReference type="GO" id="GO:0031267">
    <property type="term" value="F:small GTPase binding"/>
    <property type="evidence" value="ECO:0007669"/>
    <property type="project" value="TreeGrafter"/>
</dbReference>
<evidence type="ECO:0000256" key="3">
    <source>
        <dbReference type="ARBA" id="ARBA00022737"/>
    </source>
</evidence>
<gene>
    <name evidence="4" type="ORF">DICVIV_05714</name>
</gene>
<dbReference type="InterPro" id="IPR001611">
    <property type="entry name" value="Leu-rich_rpt"/>
</dbReference>
<evidence type="ECO:0000313" key="5">
    <source>
        <dbReference type="Proteomes" id="UP000053766"/>
    </source>
</evidence>
<dbReference type="EMBL" id="KN716276">
    <property type="protein sequence ID" value="KJH48196.1"/>
    <property type="molecule type" value="Genomic_DNA"/>
</dbReference>
<accession>A0A0D8Y0S5</accession>
<dbReference type="AlphaFoldDB" id="A0A0D8Y0S5"/>
<dbReference type="GO" id="GO:0005829">
    <property type="term" value="C:cytosol"/>
    <property type="evidence" value="ECO:0007669"/>
    <property type="project" value="TreeGrafter"/>
</dbReference>
<proteinExistence type="predicted"/>
<dbReference type="SMART" id="SM00368">
    <property type="entry name" value="LRR_RI"/>
    <property type="match status" value="3"/>
</dbReference>
<dbReference type="Proteomes" id="UP000053766">
    <property type="component" value="Unassembled WGS sequence"/>
</dbReference>
<protein>
    <submittedName>
        <fullName evidence="4">Leucine Rich repeat-containing domain protein</fullName>
    </submittedName>
</protein>
<dbReference type="GO" id="GO:0048471">
    <property type="term" value="C:perinuclear region of cytoplasm"/>
    <property type="evidence" value="ECO:0007669"/>
    <property type="project" value="TreeGrafter"/>
</dbReference>
<dbReference type="InterPro" id="IPR027038">
    <property type="entry name" value="RanGap"/>
</dbReference>
<evidence type="ECO:0000256" key="1">
    <source>
        <dbReference type="ARBA" id="ARBA00022468"/>
    </source>
</evidence>
<keyword evidence="3" id="KW-0677">Repeat</keyword>